<evidence type="ECO:0000313" key="1">
    <source>
        <dbReference type="EMBL" id="RPA88351.1"/>
    </source>
</evidence>
<evidence type="ECO:0000313" key="2">
    <source>
        <dbReference type="EMBL" id="RPA97252.1"/>
    </source>
</evidence>
<reference evidence="2 3" key="1">
    <citation type="journal article" date="2018" name="Nat. Ecol. Evol.">
        <title>Pezizomycetes genomes reveal the molecular basis of ectomycorrhizal truffle lifestyle.</title>
        <authorList>
            <person name="Murat C."/>
            <person name="Payen T."/>
            <person name="Noel B."/>
            <person name="Kuo A."/>
            <person name="Morin E."/>
            <person name="Chen J."/>
            <person name="Kohler A."/>
            <person name="Krizsan K."/>
            <person name="Balestrini R."/>
            <person name="Da Silva C."/>
            <person name="Montanini B."/>
            <person name="Hainaut M."/>
            <person name="Levati E."/>
            <person name="Barry K.W."/>
            <person name="Belfiori B."/>
            <person name="Cichocki N."/>
            <person name="Clum A."/>
            <person name="Dockter R.B."/>
            <person name="Fauchery L."/>
            <person name="Guy J."/>
            <person name="Iotti M."/>
            <person name="Le Tacon F."/>
            <person name="Lindquist E.A."/>
            <person name="Lipzen A."/>
            <person name="Malagnac F."/>
            <person name="Mello A."/>
            <person name="Molinier V."/>
            <person name="Miyauchi S."/>
            <person name="Poulain J."/>
            <person name="Riccioni C."/>
            <person name="Rubini A."/>
            <person name="Sitrit Y."/>
            <person name="Splivallo R."/>
            <person name="Traeger S."/>
            <person name="Wang M."/>
            <person name="Zifcakova L."/>
            <person name="Wipf D."/>
            <person name="Zambonelli A."/>
            <person name="Paolocci F."/>
            <person name="Nowrousian M."/>
            <person name="Ottonello S."/>
            <person name="Baldrian P."/>
            <person name="Spatafora J.W."/>
            <person name="Henrissat B."/>
            <person name="Nagy L.G."/>
            <person name="Aury J.M."/>
            <person name="Wincker P."/>
            <person name="Grigoriev I.V."/>
            <person name="Bonfante P."/>
            <person name="Martin F.M."/>
        </authorList>
    </citation>
    <scope>NUCLEOTIDE SEQUENCE [LARGE SCALE GENOMIC DNA]</scope>
    <source>
        <strain evidence="2 3">120613-1</strain>
    </source>
</reference>
<dbReference type="EMBL" id="ML120406">
    <property type="protein sequence ID" value="RPA97252.1"/>
    <property type="molecule type" value="Genomic_DNA"/>
</dbReference>
<evidence type="ECO:0000313" key="3">
    <source>
        <dbReference type="Proteomes" id="UP000276215"/>
    </source>
</evidence>
<keyword evidence="3" id="KW-1185">Reference proteome</keyword>
<protein>
    <submittedName>
        <fullName evidence="2">Uncharacterized protein</fullName>
    </submittedName>
</protein>
<proteinExistence type="predicted"/>
<sequence length="55" mass="6472">MVLREKRKKEKKIILRIQTFPYDSSFALQFHLTFFFSLSLHVSCCVRGVLLPNAN</sequence>
<dbReference type="Proteomes" id="UP000276215">
    <property type="component" value="Unassembled WGS sequence"/>
</dbReference>
<organism evidence="2 3">
    <name type="scientific">Choiromyces venosus 120613-1</name>
    <dbReference type="NCBI Taxonomy" id="1336337"/>
    <lineage>
        <taxon>Eukaryota</taxon>
        <taxon>Fungi</taxon>
        <taxon>Dikarya</taxon>
        <taxon>Ascomycota</taxon>
        <taxon>Pezizomycotina</taxon>
        <taxon>Pezizomycetes</taxon>
        <taxon>Pezizales</taxon>
        <taxon>Tuberaceae</taxon>
        <taxon>Choiromyces</taxon>
    </lineage>
</organism>
<dbReference type="AlphaFoldDB" id="A0A3N4JG50"/>
<name>A0A3N4JG50_9PEZI</name>
<accession>A0A3N4JG50</accession>
<dbReference type="EMBL" id="ML121356">
    <property type="protein sequence ID" value="RPA88351.1"/>
    <property type="molecule type" value="Genomic_DNA"/>
</dbReference>
<gene>
    <name evidence="2" type="ORF">L873DRAFT_1810065</name>
    <name evidence="1" type="ORF">L873DRAFT_1824618</name>
</gene>